<accession>A0ABX2T9G6</accession>
<keyword evidence="3" id="KW-1185">Reference proteome</keyword>
<dbReference type="InterPro" id="IPR029032">
    <property type="entry name" value="AhpD-like"/>
</dbReference>
<evidence type="ECO:0000313" key="2">
    <source>
        <dbReference type="EMBL" id="NYZ20939.1"/>
    </source>
</evidence>
<dbReference type="EMBL" id="JABFDB010000010">
    <property type="protein sequence ID" value="NYZ20939.1"/>
    <property type="molecule type" value="Genomic_DNA"/>
</dbReference>
<evidence type="ECO:0000256" key="1">
    <source>
        <dbReference type="SAM" id="MobiDB-lite"/>
    </source>
</evidence>
<feature type="region of interest" description="Disordered" evidence="1">
    <location>
        <begin position="1"/>
        <end position="20"/>
    </location>
</feature>
<sequence>MPSAGAEATPRPLPPEIPDDGLAPPAIAAVYDDIRATTGNPIVNLVFRRLAAEDVLLDRVWSALRPHYADGTLDALAGGLLDRLDAALPAAPAGLVHPLGGVDEAGWPAVRALVRGYLVNNARNLIATRLVLVDDLRSGGAAATAPLDRWLPPVAVVVAMPPFPDPGSPLHRRIATLNRLGDAPEPVETASLWRHLAHWPALLDAIAVHPPLLDAAPALAGLRDRALGWAGDAAAGLPRPAATPAERARLRTLVGPLAEITIPKMLPIGLLLDRAPPPPRSDREGPQS</sequence>
<evidence type="ECO:0000313" key="3">
    <source>
        <dbReference type="Proteomes" id="UP000584642"/>
    </source>
</evidence>
<reference evidence="2 3" key="1">
    <citation type="submission" date="2020-05" db="EMBL/GenBank/DDBJ databases">
        <title>Azospirillum oleiclasticum sp. nov, a nitrogen-fixing and heavy crude oil-emulsifying bacterium isolated from the crude oil of Yumen Oilfield.</title>
        <authorList>
            <person name="Wu D."/>
            <person name="Cai M."/>
            <person name="Zhang X."/>
        </authorList>
    </citation>
    <scope>NUCLEOTIDE SEQUENCE [LARGE SCALE GENOMIC DNA]</scope>
    <source>
        <strain evidence="2 3">ROY-1-1-2</strain>
    </source>
</reference>
<dbReference type="Gene3D" id="1.20.1290.10">
    <property type="entry name" value="AhpD-like"/>
    <property type="match status" value="1"/>
</dbReference>
<dbReference type="Proteomes" id="UP000584642">
    <property type="component" value="Unassembled WGS sequence"/>
</dbReference>
<gene>
    <name evidence="2" type="ORF">HND93_14590</name>
</gene>
<comment type="caution">
    <text evidence="2">The sequence shown here is derived from an EMBL/GenBank/DDBJ whole genome shotgun (WGS) entry which is preliminary data.</text>
</comment>
<protein>
    <submittedName>
        <fullName evidence="2">Uncharacterized protein</fullName>
    </submittedName>
</protein>
<organism evidence="2 3">
    <name type="scientific">Azospirillum oleiclasticum</name>
    <dbReference type="NCBI Taxonomy" id="2735135"/>
    <lineage>
        <taxon>Bacteria</taxon>
        <taxon>Pseudomonadati</taxon>
        <taxon>Pseudomonadota</taxon>
        <taxon>Alphaproteobacteria</taxon>
        <taxon>Rhodospirillales</taxon>
        <taxon>Azospirillaceae</taxon>
        <taxon>Azospirillum</taxon>
    </lineage>
</organism>
<proteinExistence type="predicted"/>
<name>A0ABX2T9G6_9PROT</name>
<dbReference type="RefSeq" id="WP_180282720.1">
    <property type="nucleotide sequence ID" value="NZ_JABFDB010000010.1"/>
</dbReference>